<dbReference type="SUPFAM" id="SSF48452">
    <property type="entry name" value="TPR-like"/>
    <property type="match status" value="1"/>
</dbReference>
<dbReference type="PROSITE" id="PS51882">
    <property type="entry name" value="G_ALPHA"/>
    <property type="match status" value="1"/>
</dbReference>
<dbReference type="EMBL" id="JAOPGA020001540">
    <property type="protein sequence ID" value="KAL0489286.1"/>
    <property type="molecule type" value="Genomic_DNA"/>
</dbReference>
<name>A0AAW2ZJF0_9EUKA</name>
<keyword evidence="4" id="KW-0342">GTP-binding</keyword>
<dbReference type="SMART" id="SM00275">
    <property type="entry name" value="G_alpha"/>
    <property type="match status" value="1"/>
</dbReference>
<evidence type="ECO:0000313" key="6">
    <source>
        <dbReference type="EMBL" id="KAL0489286.1"/>
    </source>
</evidence>
<accession>A0AAW2ZJF0</accession>
<dbReference type="Gene3D" id="2.120.10.80">
    <property type="entry name" value="Kelch-type beta propeller"/>
    <property type="match status" value="2"/>
</dbReference>
<dbReference type="Pfam" id="PF00503">
    <property type="entry name" value="G-alpha"/>
    <property type="match status" value="1"/>
</dbReference>
<keyword evidence="3" id="KW-0547">Nucleotide-binding</keyword>
<keyword evidence="6" id="KW-0418">Kinase</keyword>
<keyword evidence="2" id="KW-0677">Repeat</keyword>
<evidence type="ECO:0000256" key="3">
    <source>
        <dbReference type="ARBA" id="ARBA00022741"/>
    </source>
</evidence>
<keyword evidence="1" id="KW-0880">Kelch repeat</keyword>
<dbReference type="GO" id="GO:0007186">
    <property type="term" value="P:G protein-coupled receptor signaling pathway"/>
    <property type="evidence" value="ECO:0007669"/>
    <property type="project" value="InterPro"/>
</dbReference>
<dbReference type="InterPro" id="IPR011990">
    <property type="entry name" value="TPR-like_helical_dom_sf"/>
</dbReference>
<evidence type="ECO:0000313" key="7">
    <source>
        <dbReference type="Proteomes" id="UP001431209"/>
    </source>
</evidence>
<dbReference type="Gene3D" id="1.25.40.10">
    <property type="entry name" value="Tetratricopeptide repeat domain"/>
    <property type="match status" value="1"/>
</dbReference>
<comment type="caution">
    <text evidence="6">The sequence shown here is derived from an EMBL/GenBank/DDBJ whole genome shotgun (WGS) entry which is preliminary data.</text>
</comment>
<evidence type="ECO:0000256" key="4">
    <source>
        <dbReference type="ARBA" id="ARBA00023134"/>
    </source>
</evidence>
<evidence type="ECO:0000256" key="1">
    <source>
        <dbReference type="ARBA" id="ARBA00022441"/>
    </source>
</evidence>
<organism evidence="6 7">
    <name type="scientific">Acrasis kona</name>
    <dbReference type="NCBI Taxonomy" id="1008807"/>
    <lineage>
        <taxon>Eukaryota</taxon>
        <taxon>Discoba</taxon>
        <taxon>Heterolobosea</taxon>
        <taxon>Tetramitia</taxon>
        <taxon>Eutetramitia</taxon>
        <taxon>Acrasidae</taxon>
        <taxon>Acrasis</taxon>
    </lineage>
</organism>
<dbReference type="PANTHER" id="PTHR46093">
    <property type="entry name" value="ACYL-COA-BINDING DOMAIN-CONTAINING PROTEIN 5"/>
    <property type="match status" value="1"/>
</dbReference>
<keyword evidence="7" id="KW-1185">Reference proteome</keyword>
<dbReference type="Proteomes" id="UP001431209">
    <property type="component" value="Unassembled WGS sequence"/>
</dbReference>
<dbReference type="PANTHER" id="PTHR46093:SF18">
    <property type="entry name" value="FIBRONECTIN TYPE-III DOMAIN-CONTAINING PROTEIN"/>
    <property type="match status" value="1"/>
</dbReference>
<dbReference type="GO" id="GO:0031683">
    <property type="term" value="F:G-protein beta/gamma-subunit complex binding"/>
    <property type="evidence" value="ECO:0007669"/>
    <property type="project" value="InterPro"/>
</dbReference>
<dbReference type="GO" id="GO:0005525">
    <property type="term" value="F:GTP binding"/>
    <property type="evidence" value="ECO:0007669"/>
    <property type="project" value="UniProtKB-KW"/>
</dbReference>
<gene>
    <name evidence="6" type="ORF">AKO1_010602</name>
</gene>
<dbReference type="GO" id="GO:0016301">
    <property type="term" value="F:kinase activity"/>
    <property type="evidence" value="ECO:0007669"/>
    <property type="project" value="UniProtKB-KW"/>
</dbReference>
<dbReference type="Gene3D" id="3.40.50.300">
    <property type="entry name" value="P-loop containing nucleotide triphosphate hydrolases"/>
    <property type="match status" value="1"/>
</dbReference>
<dbReference type="InterPro" id="IPR027417">
    <property type="entry name" value="P-loop_NTPase"/>
</dbReference>
<dbReference type="AlphaFoldDB" id="A0AAW2ZJF0"/>
<dbReference type="InterPro" id="IPR015915">
    <property type="entry name" value="Kelch-typ_b-propeller"/>
</dbReference>
<evidence type="ECO:0000256" key="5">
    <source>
        <dbReference type="ARBA" id="ARBA00023224"/>
    </source>
</evidence>
<sequence length="1145" mass="130669">MSIFNALRRRKEPPLTEPLRDDLKYWVKQESFVGAFEPRAKSSSVLLGDGRIFVFGGQTNKKEIDNSCFIIEEKISEGTSTPKSTSTTSITKNNKNSVSLSKIDVKPNDLKRQISEGTKLLYFVTNAPIVNPHESPPCLRSHSAVMYNNKVVIFGGKNRTFCNATYILNTITWEWQHVVCLDSLVPTFVNQKKGNNSNAKNTTRRLRLPQPRCSHSAVMLGNKMIVYGGVGKAITKTTLGNYYQNTSFLTNKGDLWSFDVDTQQWQEIEPKGGIIPPARHSHVAIALNDSCMLVWGGSCTATNNISENEHNSETSSPASPTSNETQSINNNLCWLFDFRTQVWSPFDCPMATSQNEFSRSSAAGIRIHDGLLLFFGGLHNRLHLKDFVVLDLQKRSQYILDPLLDKKHFPSSRRGHEFQLIGNHSHALIFGGFSRKRGRLDDCHVVDLQRVVRRALFEQRHSEACDRLQIEMSAMGSEPEQPDSMWYLHRASMHITLHNYTEAVQDLDQCLYLLKNLSMRDEALEQRANCYFALNLFEECEQDIQAIGPYKSEKLTWMLAHCLIHMGQISRASTLLEAFTSGQPGSLLSSLSQKVSLYEKAEREQKTRGYKNVKYASGVDKSTYEPLNINNVMGTTTVATSNQVFRNVSSVEREDLFLTGGMISYEDHYLYDDKLTFEKGKSNLVLVVGGGPSSGCTTFMQQIRLAYRKSMSPVECMQYKTDIRARCVYLFFRLLQFKDFLNLYFEKNPPIDGPSQILFSGESKFLEENLKKAYESVEPNTFENKDFCFVREQESLLNQIVSLAQDKTSRMTFLKKEKRIDWLSNPKLAQELLNYDSTLYECLMDANDLSSYVNDFEYIFANNYEPSTNHVLRLPHRDSVYAPDEFRRQVMLTPRGSVMENSKRLEMEKKRKKYSMTTSKFFIQDESDDDELCDLNDNFLMMASDIQLHRERNSLSVMYKTNPYRIINPQRGNSLEDLSSGCCTILLFVNLGDFDRTLSKDLLSTSQSEIVGDNLRINSNSSSGIVSGLHSFDNICNLQDFFNVPIIVVFTKFDVFVDKTRRKINLKCVFPDIVYGDGSNESIVSDSQSYLQQSFDRINGNNKRKVHYHYIDTLDSFDCCRTFKVVDELVAAVDMRRSLAANGMM</sequence>
<dbReference type="GO" id="GO:0003924">
    <property type="term" value="F:GTPase activity"/>
    <property type="evidence" value="ECO:0007669"/>
    <property type="project" value="InterPro"/>
</dbReference>
<protein>
    <submittedName>
        <fullName evidence="6">Actin-fragmin kinase</fullName>
    </submittedName>
</protein>
<keyword evidence="6" id="KW-0808">Transferase</keyword>
<evidence type="ECO:0000256" key="2">
    <source>
        <dbReference type="ARBA" id="ARBA00022737"/>
    </source>
</evidence>
<dbReference type="InterPro" id="IPR001019">
    <property type="entry name" value="Gprotein_alpha_su"/>
</dbReference>
<proteinExistence type="predicted"/>
<dbReference type="Pfam" id="PF24681">
    <property type="entry name" value="Kelch_KLHDC2_KLHL20_DRC7"/>
    <property type="match status" value="1"/>
</dbReference>
<dbReference type="SUPFAM" id="SSF52540">
    <property type="entry name" value="P-loop containing nucleoside triphosphate hydrolases"/>
    <property type="match status" value="1"/>
</dbReference>
<dbReference type="SUPFAM" id="SSF117281">
    <property type="entry name" value="Kelch motif"/>
    <property type="match status" value="1"/>
</dbReference>
<reference evidence="6 7" key="1">
    <citation type="submission" date="2024-03" db="EMBL/GenBank/DDBJ databases">
        <title>The Acrasis kona genome and developmental transcriptomes reveal deep origins of eukaryotic multicellular pathways.</title>
        <authorList>
            <person name="Sheikh S."/>
            <person name="Fu C.-J."/>
            <person name="Brown M.W."/>
            <person name="Baldauf S.L."/>
        </authorList>
    </citation>
    <scope>NUCLEOTIDE SEQUENCE [LARGE SCALE GENOMIC DNA]</scope>
    <source>
        <strain evidence="6 7">ATCC MYA-3509</strain>
    </source>
</reference>
<keyword evidence="5" id="KW-0807">Transducer</keyword>